<dbReference type="PANTHER" id="PTHR34183">
    <property type="entry name" value="ENDOLYTIC PEPTIDOGLYCAN TRANSGLYCOSYLASE RLPA"/>
    <property type="match status" value="1"/>
</dbReference>
<name>A0A8B0SN21_9GAMM</name>
<feature type="domain" description="RlpA-like protein double-psi beta-barrel" evidence="6">
    <location>
        <begin position="168"/>
        <end position="258"/>
    </location>
</feature>
<sequence>MKTVKSTFLSGLTRRIGVGMTALALAVTFSLPTAALAKQKKTSPKVSKVSVEKKVSKKLSKKSSKPKTVAKHTQSATKSTAKVSSKAKAKITKKTVTSKHRKAIRTVAHKQTTSHKHTSHKKIAKKQAYYVMPDSLRGEVAKPQQQPAYLNPPTDTPREGAESSKAHQVGTASYYSDKFDGRKTASGERFDQGDLTCAHGSLPFGCRIRVTNLRNNKAVEVKVNDRGGFSKHGRMIDLSKAAAKEIGMVGMGTAKVKVEVLE</sequence>
<proteinExistence type="inferred from homology"/>
<dbReference type="PANTHER" id="PTHR34183:SF1">
    <property type="entry name" value="ENDOLYTIC PEPTIDOGLYCAN TRANSGLYCOSYLASE RLPA"/>
    <property type="match status" value="1"/>
</dbReference>
<evidence type="ECO:0000256" key="4">
    <source>
        <dbReference type="RuleBase" id="RU003495"/>
    </source>
</evidence>
<dbReference type="InterPro" id="IPR009009">
    <property type="entry name" value="RlpA-like_DPBB"/>
</dbReference>
<feature type="compositionally biased region" description="Basic residues" evidence="5">
    <location>
        <begin position="85"/>
        <end position="123"/>
    </location>
</feature>
<gene>
    <name evidence="3" type="primary">rlpA</name>
    <name evidence="8" type="ORF">J1836_009000</name>
    <name evidence="7" type="ORF">J1836_03825</name>
</gene>
<comment type="similarity">
    <text evidence="3 4">Belongs to the RlpA family.</text>
</comment>
<dbReference type="RefSeq" id="WP_207249771.1">
    <property type="nucleotide sequence ID" value="NZ_JAFMPM010000006.1"/>
</dbReference>
<dbReference type="InterPro" id="IPR012997">
    <property type="entry name" value="RplA"/>
</dbReference>
<feature type="compositionally biased region" description="Basic residues" evidence="5">
    <location>
        <begin position="55"/>
        <end position="70"/>
    </location>
</feature>
<evidence type="ECO:0000256" key="3">
    <source>
        <dbReference type="HAMAP-Rule" id="MF_02071"/>
    </source>
</evidence>
<dbReference type="HAMAP" id="MF_02071">
    <property type="entry name" value="RlpA"/>
    <property type="match status" value="1"/>
</dbReference>
<feature type="region of interest" description="Disordered" evidence="5">
    <location>
        <begin position="40"/>
        <end position="123"/>
    </location>
</feature>
<evidence type="ECO:0000259" key="6">
    <source>
        <dbReference type="Pfam" id="PF03330"/>
    </source>
</evidence>
<feature type="compositionally biased region" description="Low complexity" evidence="5">
    <location>
        <begin position="75"/>
        <end position="84"/>
    </location>
</feature>
<evidence type="ECO:0000313" key="7">
    <source>
        <dbReference type="EMBL" id="MBO0612058.1"/>
    </source>
</evidence>
<feature type="region of interest" description="Disordered" evidence="5">
    <location>
        <begin position="140"/>
        <end position="169"/>
    </location>
</feature>
<dbReference type="Gene3D" id="2.40.40.10">
    <property type="entry name" value="RlpA-like domain"/>
    <property type="match status" value="1"/>
</dbReference>
<accession>A0A8B0SN21</accession>
<dbReference type="GO" id="GO:0008932">
    <property type="term" value="F:lytic endotransglycosylase activity"/>
    <property type="evidence" value="ECO:0007669"/>
    <property type="project" value="UniProtKB-UniRule"/>
</dbReference>
<dbReference type="EMBL" id="CP072748">
    <property type="protein sequence ID" value="QTX12441.1"/>
    <property type="molecule type" value="Genomic_DNA"/>
</dbReference>
<dbReference type="CDD" id="cd22268">
    <property type="entry name" value="DPBB_RlpA-like"/>
    <property type="match status" value="1"/>
</dbReference>
<comment type="function">
    <text evidence="3">Lytic transglycosylase with a strong preference for naked glycan strands that lack stem peptides.</text>
</comment>
<reference evidence="8" key="2">
    <citation type="submission" date="2021-04" db="EMBL/GenBank/DDBJ databases">
        <title>Complete Genome and methylome analysis of Thiothrix fructosivorans ATCC 49748.</title>
        <authorList>
            <person name="Fomenkov A."/>
            <person name="Sun L."/>
            <person name="Vincze T."/>
            <person name="Grabovich M.Y."/>
            <person name="Roberts R.J."/>
        </authorList>
    </citation>
    <scope>NUCLEOTIDE SEQUENCE</scope>
    <source>
        <strain evidence="8">ATCC 49748</strain>
    </source>
</reference>
<organism evidence="8">
    <name type="scientific">Thiothrix fructosivorans</name>
    <dbReference type="NCBI Taxonomy" id="111770"/>
    <lineage>
        <taxon>Bacteria</taxon>
        <taxon>Pseudomonadati</taxon>
        <taxon>Pseudomonadota</taxon>
        <taxon>Gammaproteobacteria</taxon>
        <taxon>Thiotrichales</taxon>
        <taxon>Thiotrichaceae</taxon>
        <taxon>Thiothrix</taxon>
    </lineage>
</organism>
<dbReference type="NCBIfam" id="TIGR00413">
    <property type="entry name" value="rlpA"/>
    <property type="match status" value="1"/>
</dbReference>
<dbReference type="EC" id="4.2.2.-" evidence="3"/>
<dbReference type="InterPro" id="IPR036908">
    <property type="entry name" value="RlpA-like_sf"/>
</dbReference>
<evidence type="ECO:0000313" key="8">
    <source>
        <dbReference type="EMBL" id="QTX12441.1"/>
    </source>
</evidence>
<keyword evidence="2 3" id="KW-0961">Cell wall biogenesis/degradation</keyword>
<protein>
    <recommendedName>
        <fullName evidence="3">Endolytic peptidoglycan transglycosylase RlpA</fullName>
        <ecNumber evidence="3">4.2.2.-</ecNumber>
    </recommendedName>
</protein>
<keyword evidence="9" id="KW-1185">Reference proteome</keyword>
<dbReference type="SUPFAM" id="SSF50685">
    <property type="entry name" value="Barwin-like endoglucanases"/>
    <property type="match status" value="1"/>
</dbReference>
<reference evidence="7 9" key="1">
    <citation type="submission" date="2021-03" db="EMBL/GenBank/DDBJ databases">
        <title>Draft genome and methylome analysis of Thiotrix fructosivoruns ATCC 49748.</title>
        <authorList>
            <person name="Fomenkov A."/>
            <person name="Grabovich M.Y."/>
            <person name="Roberts R.J."/>
        </authorList>
    </citation>
    <scope>NUCLEOTIDE SEQUENCE [LARGE SCALE GENOMIC DNA]</scope>
    <source>
        <strain evidence="7 9">ATCC 49748</strain>
    </source>
</reference>
<dbReference type="InterPro" id="IPR034718">
    <property type="entry name" value="RlpA"/>
</dbReference>
<dbReference type="GO" id="GO:0000270">
    <property type="term" value="P:peptidoglycan metabolic process"/>
    <property type="evidence" value="ECO:0007669"/>
    <property type="project" value="UniProtKB-UniRule"/>
</dbReference>
<evidence type="ECO:0000256" key="5">
    <source>
        <dbReference type="SAM" id="MobiDB-lite"/>
    </source>
</evidence>
<evidence type="ECO:0000313" key="9">
    <source>
        <dbReference type="Proteomes" id="UP000664466"/>
    </source>
</evidence>
<dbReference type="GO" id="GO:0071555">
    <property type="term" value="P:cell wall organization"/>
    <property type="evidence" value="ECO:0007669"/>
    <property type="project" value="UniProtKB-KW"/>
</dbReference>
<feature type="compositionally biased region" description="Basic and acidic residues" evidence="5">
    <location>
        <begin position="156"/>
        <end position="165"/>
    </location>
</feature>
<keyword evidence="1 3" id="KW-0456">Lyase</keyword>
<dbReference type="Pfam" id="PF03330">
    <property type="entry name" value="DPBB_1"/>
    <property type="match status" value="1"/>
</dbReference>
<evidence type="ECO:0000256" key="2">
    <source>
        <dbReference type="ARBA" id="ARBA00023316"/>
    </source>
</evidence>
<evidence type="ECO:0000256" key="1">
    <source>
        <dbReference type="ARBA" id="ARBA00023239"/>
    </source>
</evidence>
<dbReference type="Proteomes" id="UP000664466">
    <property type="component" value="Unassembled WGS sequence"/>
</dbReference>
<dbReference type="EMBL" id="JAFMPM010000006">
    <property type="protein sequence ID" value="MBO0612058.1"/>
    <property type="molecule type" value="Genomic_DNA"/>
</dbReference>
<dbReference type="AlphaFoldDB" id="A0A8B0SN21"/>